<evidence type="ECO:0000313" key="8">
    <source>
        <dbReference type="Proteomes" id="UP000254834"/>
    </source>
</evidence>
<name>A0A345ZC96_9BACT</name>
<dbReference type="EMBL" id="CP025544">
    <property type="protein sequence ID" value="AXK60913.1"/>
    <property type="molecule type" value="Genomic_DNA"/>
</dbReference>
<keyword evidence="5 6" id="KW-0472">Membrane</keyword>
<evidence type="ECO:0000256" key="4">
    <source>
        <dbReference type="ARBA" id="ARBA00022989"/>
    </source>
</evidence>
<evidence type="ECO:0000313" key="7">
    <source>
        <dbReference type="EMBL" id="AXK60913.1"/>
    </source>
</evidence>
<dbReference type="AlphaFoldDB" id="A0A345ZC96"/>
<comment type="similarity">
    <text evidence="2 6">Belongs to the BI1 family.</text>
</comment>
<gene>
    <name evidence="7" type="ORF">C0J27_04165</name>
</gene>
<evidence type="ECO:0000256" key="6">
    <source>
        <dbReference type="RuleBase" id="RU004379"/>
    </source>
</evidence>
<sequence length="231" mass="25230">MNQFHNNRTYISMAEGFMSKVYGWMTAGLCLTAAAAYSLSPSVNPGLFQAVAPYLMVFALIQFGVAMYFSFAWKTSNFMTLAGLFIVYSLLTGVILAPLAYIYTGESLFQVFLIAAAMFGTMAVYGSVTKSDLSSMGNILMMALIGLVIANLVNMFLQSAQFDILIACVGVGAFAMLTAYDVQMLRKLGYQAVGTQEEVNKIALVGALSLYLNVINLFIYLLKLFGKKRNN</sequence>
<accession>A0A345ZC96</accession>
<dbReference type="GO" id="GO:0005886">
    <property type="term" value="C:plasma membrane"/>
    <property type="evidence" value="ECO:0007669"/>
    <property type="project" value="TreeGrafter"/>
</dbReference>
<dbReference type="KEGG" id="cdes:C0J27_04165"/>
<evidence type="ECO:0000256" key="3">
    <source>
        <dbReference type="ARBA" id="ARBA00022692"/>
    </source>
</evidence>
<feature type="transmembrane region" description="Helical" evidence="6">
    <location>
        <begin position="21"/>
        <end position="39"/>
    </location>
</feature>
<organism evidence="7 8">
    <name type="scientific">Candidatus Chromulinivorax destructor</name>
    <dbReference type="NCBI Taxonomy" id="2066483"/>
    <lineage>
        <taxon>Bacteria</taxon>
        <taxon>Candidatus Babelota</taxon>
        <taxon>Candidatus Babeliae</taxon>
        <taxon>Candidatus Babeliales</taxon>
        <taxon>Candidatus Chromulinivoraceae</taxon>
        <taxon>Candidatus Chromulinivorax</taxon>
    </lineage>
</organism>
<evidence type="ECO:0000256" key="2">
    <source>
        <dbReference type="ARBA" id="ARBA00010350"/>
    </source>
</evidence>
<feature type="transmembrane region" description="Helical" evidence="6">
    <location>
        <begin position="78"/>
        <end position="102"/>
    </location>
</feature>
<dbReference type="InterPro" id="IPR006214">
    <property type="entry name" value="Bax_inhibitor_1-related"/>
</dbReference>
<dbReference type="CDD" id="cd10432">
    <property type="entry name" value="BI-1-like_bacterial"/>
    <property type="match status" value="1"/>
</dbReference>
<feature type="transmembrane region" description="Helical" evidence="6">
    <location>
        <begin position="108"/>
        <end position="127"/>
    </location>
</feature>
<dbReference type="OrthoDB" id="9793828at2"/>
<evidence type="ECO:0008006" key="9">
    <source>
        <dbReference type="Google" id="ProtNLM"/>
    </source>
</evidence>
<dbReference type="Proteomes" id="UP000254834">
    <property type="component" value="Chromosome"/>
</dbReference>
<feature type="transmembrane region" description="Helical" evidence="6">
    <location>
        <begin position="164"/>
        <end position="182"/>
    </location>
</feature>
<keyword evidence="4 6" id="KW-1133">Transmembrane helix</keyword>
<dbReference type="Pfam" id="PF01027">
    <property type="entry name" value="Bax1-I"/>
    <property type="match status" value="1"/>
</dbReference>
<reference evidence="7 8" key="1">
    <citation type="submission" date="2017-12" db="EMBL/GenBank/DDBJ databases">
        <title>Chromulinavorax destructans is a abundant pathogen of dominant heterotrophic picoflagllates.</title>
        <authorList>
            <person name="Deeg C.M."/>
            <person name="Zimmer M."/>
            <person name="Suttle C.A."/>
        </authorList>
    </citation>
    <scope>NUCLEOTIDE SEQUENCE [LARGE SCALE GENOMIC DNA]</scope>
    <source>
        <strain evidence="7 8">SeV1</strain>
    </source>
</reference>
<evidence type="ECO:0000256" key="1">
    <source>
        <dbReference type="ARBA" id="ARBA00004141"/>
    </source>
</evidence>
<dbReference type="RefSeq" id="WP_115585928.1">
    <property type="nucleotide sequence ID" value="NZ_CP025544.1"/>
</dbReference>
<comment type="subcellular location">
    <subcellularLocation>
        <location evidence="1">Membrane</location>
        <topology evidence="1">Multi-pass membrane protein</topology>
    </subcellularLocation>
</comment>
<dbReference type="PANTHER" id="PTHR23291">
    <property type="entry name" value="BAX INHIBITOR-RELATED"/>
    <property type="match status" value="1"/>
</dbReference>
<evidence type="ECO:0000256" key="5">
    <source>
        <dbReference type="ARBA" id="ARBA00023136"/>
    </source>
</evidence>
<proteinExistence type="inferred from homology"/>
<protein>
    <recommendedName>
        <fullName evidence="9">Bax inhibitor-1/YccA family protein</fullName>
    </recommendedName>
</protein>
<dbReference type="PANTHER" id="PTHR23291:SF50">
    <property type="entry name" value="PROTEIN LIFEGUARD 4"/>
    <property type="match status" value="1"/>
</dbReference>
<feature type="transmembrane region" description="Helical" evidence="6">
    <location>
        <begin position="139"/>
        <end position="158"/>
    </location>
</feature>
<feature type="transmembrane region" description="Helical" evidence="6">
    <location>
        <begin position="202"/>
        <end position="222"/>
    </location>
</feature>
<keyword evidence="3 6" id="KW-0812">Transmembrane</keyword>
<keyword evidence="8" id="KW-1185">Reference proteome</keyword>
<feature type="transmembrane region" description="Helical" evidence="6">
    <location>
        <begin position="51"/>
        <end position="71"/>
    </location>
</feature>